<evidence type="ECO:0000313" key="11">
    <source>
        <dbReference type="EMBL" id="CAG9796252.1"/>
    </source>
</evidence>
<keyword evidence="8" id="KW-0675">Receptor</keyword>
<organism evidence="11 12">
    <name type="scientific">Diatraea saccharalis</name>
    <name type="common">sugarcane borer</name>
    <dbReference type="NCBI Taxonomy" id="40085"/>
    <lineage>
        <taxon>Eukaryota</taxon>
        <taxon>Metazoa</taxon>
        <taxon>Ecdysozoa</taxon>
        <taxon>Arthropoda</taxon>
        <taxon>Hexapoda</taxon>
        <taxon>Insecta</taxon>
        <taxon>Pterygota</taxon>
        <taxon>Neoptera</taxon>
        <taxon>Endopterygota</taxon>
        <taxon>Lepidoptera</taxon>
        <taxon>Glossata</taxon>
        <taxon>Ditrysia</taxon>
        <taxon>Pyraloidea</taxon>
        <taxon>Crambidae</taxon>
        <taxon>Crambinae</taxon>
        <taxon>Diatraea</taxon>
    </lineage>
</organism>
<keyword evidence="6 10" id="KW-1133">Transmembrane helix</keyword>
<dbReference type="OrthoDB" id="8191658at2759"/>
<feature type="transmembrane region" description="Helical" evidence="10">
    <location>
        <begin position="622"/>
        <end position="644"/>
    </location>
</feature>
<dbReference type="GO" id="GO:0005549">
    <property type="term" value="F:odorant binding"/>
    <property type="evidence" value="ECO:0007669"/>
    <property type="project" value="InterPro"/>
</dbReference>
<keyword evidence="2" id="KW-1003">Cell membrane</keyword>
<protein>
    <recommendedName>
        <fullName evidence="13">Odorant receptor</fullName>
    </recommendedName>
</protein>
<dbReference type="GO" id="GO:0004984">
    <property type="term" value="F:olfactory receptor activity"/>
    <property type="evidence" value="ECO:0007669"/>
    <property type="project" value="InterPro"/>
</dbReference>
<keyword evidence="4 10" id="KW-0812">Transmembrane</keyword>
<feature type="transmembrane region" description="Helical" evidence="10">
    <location>
        <begin position="20"/>
        <end position="45"/>
    </location>
</feature>
<reference evidence="11" key="1">
    <citation type="submission" date="2021-12" db="EMBL/GenBank/DDBJ databases">
        <authorList>
            <person name="King R."/>
        </authorList>
    </citation>
    <scope>NUCLEOTIDE SEQUENCE</scope>
</reference>
<feature type="transmembrane region" description="Helical" evidence="10">
    <location>
        <begin position="230"/>
        <end position="254"/>
    </location>
</feature>
<feature type="transmembrane region" description="Helical" evidence="10">
    <location>
        <begin position="266"/>
        <end position="286"/>
    </location>
</feature>
<evidence type="ECO:0000313" key="12">
    <source>
        <dbReference type="Proteomes" id="UP001153714"/>
    </source>
</evidence>
<evidence type="ECO:0000256" key="2">
    <source>
        <dbReference type="ARBA" id="ARBA00022475"/>
    </source>
</evidence>
<feature type="transmembrane region" description="Helical" evidence="10">
    <location>
        <begin position="103"/>
        <end position="122"/>
    </location>
</feature>
<keyword evidence="3" id="KW-0716">Sensory transduction</keyword>
<evidence type="ECO:0000256" key="4">
    <source>
        <dbReference type="ARBA" id="ARBA00022692"/>
    </source>
</evidence>
<keyword evidence="9" id="KW-0807">Transducer</keyword>
<name>A0A9N9RGM0_9NEOP</name>
<evidence type="ECO:0000256" key="7">
    <source>
        <dbReference type="ARBA" id="ARBA00023136"/>
    </source>
</evidence>
<feature type="transmembrane region" description="Helical" evidence="10">
    <location>
        <begin position="491"/>
        <end position="510"/>
    </location>
</feature>
<feature type="transmembrane region" description="Helical" evidence="10">
    <location>
        <begin position="65"/>
        <end position="82"/>
    </location>
</feature>
<feature type="transmembrane region" description="Helical" evidence="10">
    <location>
        <begin position="431"/>
        <end position="449"/>
    </location>
</feature>
<keyword evidence="12" id="KW-1185">Reference proteome</keyword>
<evidence type="ECO:0000256" key="3">
    <source>
        <dbReference type="ARBA" id="ARBA00022606"/>
    </source>
</evidence>
<evidence type="ECO:0000256" key="1">
    <source>
        <dbReference type="ARBA" id="ARBA00004651"/>
    </source>
</evidence>
<feature type="transmembrane region" description="Helical" evidence="10">
    <location>
        <begin position="396"/>
        <end position="419"/>
    </location>
</feature>
<dbReference type="Pfam" id="PF02949">
    <property type="entry name" value="7tm_6"/>
    <property type="match status" value="3"/>
</dbReference>
<dbReference type="Proteomes" id="UP001153714">
    <property type="component" value="Chromosome 9"/>
</dbReference>
<accession>A0A9N9RGM0</accession>
<evidence type="ECO:0000256" key="5">
    <source>
        <dbReference type="ARBA" id="ARBA00022725"/>
    </source>
</evidence>
<feature type="transmembrane region" description="Helical" evidence="10">
    <location>
        <begin position="530"/>
        <end position="550"/>
    </location>
</feature>
<dbReference type="AlphaFoldDB" id="A0A9N9RGM0"/>
<sequence>MLIRHQASRCVRMSAYLHTIIVTSVPPIILYDYFFLNILIEVYMYQNVKSNETYQINMRKTDKKFITIHIIVGCAEAVYNSRGARHRTMLRDTALSAIQLLRPYVGCAVATCVLWIMFPLVYRLQGHQIEFHFWVPVNYNHPLIFPVVLLYSFYVTNLVAIGNPTMDAFIGTILNQCKTQLNILRMNFEDLPERAKALAVNSTTYEMALRKLFLDCIRHFEKISETMDQLLSVFGFAVLVQFAVGGWTVCMAAYKLVSVNVMSFDFASTTLFLICILIELFLYCYYGNEVTVESDRVVQSIYSMDWLHAPLSFKRSVVLTMERAKRPLRPTAGHLIPLSLDTFVTWCGGVRSSAGRSVVPHLHILRVCGFCRLRPHFDIHNGPPPRLLDRLMRRVHAIYCTCALIFTSIYLVQEFVYAYQVRNDMDKLAKVMFLLLCHITSITKQYVFYTDADRIDCMITDFDEQAYNCREPAARVLLEGTARSAARLVRVYSSTAIVTCVMWIIFPIIYYVRGYPVEFSFWINIDHSRAYMFVIILMYSFYVTTLVGVANTTMDAFMATVLYQCKTQLRILRLNFENLPERAKVIVNTNHEELYENVLMKLFLDCLDHYKRISESVTQLQNIFGVAIFIQFGIGGWILCMAAYKLVSSNRVIESIYSMDWLHAPLSFKRCIVLTMERAKRPLLPVAGHIIPLSLNTYVTKAVTSASIACRVKPGGARQQDTLKN</sequence>
<keyword evidence="5" id="KW-0552">Olfaction</keyword>
<keyword evidence="7 10" id="KW-0472">Membrane</keyword>
<dbReference type="PANTHER" id="PTHR21137">
    <property type="entry name" value="ODORANT RECEPTOR"/>
    <property type="match status" value="1"/>
</dbReference>
<dbReference type="EMBL" id="OU893340">
    <property type="protein sequence ID" value="CAG9796252.1"/>
    <property type="molecule type" value="Genomic_DNA"/>
</dbReference>
<evidence type="ECO:0000256" key="6">
    <source>
        <dbReference type="ARBA" id="ARBA00022989"/>
    </source>
</evidence>
<evidence type="ECO:0008006" key="13">
    <source>
        <dbReference type="Google" id="ProtNLM"/>
    </source>
</evidence>
<evidence type="ECO:0000256" key="9">
    <source>
        <dbReference type="ARBA" id="ARBA00023224"/>
    </source>
</evidence>
<gene>
    <name evidence="11" type="ORF">DIATSA_LOCUS13453</name>
</gene>
<evidence type="ECO:0000256" key="8">
    <source>
        <dbReference type="ARBA" id="ARBA00023170"/>
    </source>
</evidence>
<dbReference type="GO" id="GO:0007165">
    <property type="term" value="P:signal transduction"/>
    <property type="evidence" value="ECO:0007669"/>
    <property type="project" value="UniProtKB-KW"/>
</dbReference>
<dbReference type="GO" id="GO:0005886">
    <property type="term" value="C:plasma membrane"/>
    <property type="evidence" value="ECO:0007669"/>
    <property type="project" value="UniProtKB-SubCell"/>
</dbReference>
<evidence type="ECO:0000256" key="10">
    <source>
        <dbReference type="SAM" id="Phobius"/>
    </source>
</evidence>
<reference evidence="11" key="2">
    <citation type="submission" date="2022-10" db="EMBL/GenBank/DDBJ databases">
        <authorList>
            <consortium name="ENA_rothamsted_submissions"/>
            <consortium name="culmorum"/>
            <person name="King R."/>
        </authorList>
    </citation>
    <scope>NUCLEOTIDE SEQUENCE</scope>
</reference>
<dbReference type="PANTHER" id="PTHR21137:SF35">
    <property type="entry name" value="ODORANT RECEPTOR 19A-RELATED"/>
    <property type="match status" value="1"/>
</dbReference>
<dbReference type="InterPro" id="IPR004117">
    <property type="entry name" value="7tm6_olfct_rcpt"/>
</dbReference>
<proteinExistence type="predicted"/>
<comment type="subcellular location">
    <subcellularLocation>
        <location evidence="1">Cell membrane</location>
        <topology evidence="1">Multi-pass membrane protein</topology>
    </subcellularLocation>
</comment>
<feature type="transmembrane region" description="Helical" evidence="10">
    <location>
        <begin position="142"/>
        <end position="161"/>
    </location>
</feature>